<dbReference type="InterPro" id="IPR001839">
    <property type="entry name" value="TGF-b_C"/>
</dbReference>
<dbReference type="FunFam" id="2.10.90.10:FF:000006">
    <property type="entry name" value="growth/differentiation factor 8"/>
    <property type="match status" value="1"/>
</dbReference>
<evidence type="ECO:0000256" key="6">
    <source>
        <dbReference type="ARBA" id="ARBA00023030"/>
    </source>
</evidence>
<dbReference type="Pfam" id="PF00019">
    <property type="entry name" value="TGF_beta"/>
    <property type="match status" value="1"/>
</dbReference>
<evidence type="ECO:0000313" key="10">
    <source>
        <dbReference type="EMBL" id="KAF7390720.1"/>
    </source>
</evidence>
<dbReference type="Gene3D" id="2.10.90.10">
    <property type="entry name" value="Cystine-knot cytokines"/>
    <property type="match status" value="1"/>
</dbReference>
<evidence type="ECO:0000256" key="7">
    <source>
        <dbReference type="ARBA" id="ARBA00023157"/>
    </source>
</evidence>
<evidence type="ECO:0000256" key="4">
    <source>
        <dbReference type="ARBA" id="ARBA00022685"/>
    </source>
</evidence>
<dbReference type="InterPro" id="IPR001111">
    <property type="entry name" value="TGF-b_propeptide"/>
</dbReference>
<dbReference type="Proteomes" id="UP000614350">
    <property type="component" value="Unassembled WGS sequence"/>
</dbReference>
<reference evidence="10" key="1">
    <citation type="journal article" date="2020" name="G3 (Bethesda)">
        <title>High-Quality Assemblies for Three Invasive Social Wasps from the &lt;i&gt;Vespula&lt;/i&gt; Genus.</title>
        <authorList>
            <person name="Harrop T.W.R."/>
            <person name="Guhlin J."/>
            <person name="McLaughlin G.M."/>
            <person name="Permina E."/>
            <person name="Stockwell P."/>
            <person name="Gilligan J."/>
            <person name="Le Lec M.F."/>
            <person name="Gruber M.A.M."/>
            <person name="Quinn O."/>
            <person name="Lovegrove M."/>
            <person name="Duncan E.J."/>
            <person name="Remnant E.J."/>
            <person name="Van Eeckhoven J."/>
            <person name="Graham B."/>
            <person name="Knapp R.A."/>
            <person name="Langford K.W."/>
            <person name="Kronenberg Z."/>
            <person name="Press M.O."/>
            <person name="Eacker S.M."/>
            <person name="Wilson-Rankin E.E."/>
            <person name="Purcell J."/>
            <person name="Lester P.J."/>
            <person name="Dearden P.K."/>
        </authorList>
    </citation>
    <scope>NUCLEOTIDE SEQUENCE</scope>
    <source>
        <strain evidence="10">Marl-1</strain>
    </source>
</reference>
<dbReference type="InterPro" id="IPR015615">
    <property type="entry name" value="TGF-beta-rel"/>
</dbReference>
<dbReference type="PROSITE" id="PS51362">
    <property type="entry name" value="TGF_BETA_2"/>
    <property type="match status" value="1"/>
</dbReference>
<dbReference type="AlphaFoldDB" id="A0A834MZ51"/>
<comment type="subcellular location">
    <subcellularLocation>
        <location evidence="1">Secreted</location>
    </subcellularLocation>
</comment>
<dbReference type="GO" id="GO:0005615">
    <property type="term" value="C:extracellular space"/>
    <property type="evidence" value="ECO:0007669"/>
    <property type="project" value="TreeGrafter"/>
</dbReference>
<dbReference type="PANTHER" id="PTHR11848:SF262">
    <property type="entry name" value="LD29161P"/>
    <property type="match status" value="1"/>
</dbReference>
<keyword evidence="7" id="KW-1015">Disulfide bond</keyword>
<evidence type="ECO:0000313" key="11">
    <source>
        <dbReference type="Proteomes" id="UP000614350"/>
    </source>
</evidence>
<gene>
    <name evidence="10" type="ORF">HZH66_009200</name>
</gene>
<dbReference type="SMART" id="SM00204">
    <property type="entry name" value="TGFB"/>
    <property type="match status" value="1"/>
</dbReference>
<dbReference type="CDD" id="cd13751">
    <property type="entry name" value="TGF_beta_GDF8_like"/>
    <property type="match status" value="1"/>
</dbReference>
<evidence type="ECO:0000256" key="3">
    <source>
        <dbReference type="ARBA" id="ARBA00022525"/>
    </source>
</evidence>
<dbReference type="Pfam" id="PF00688">
    <property type="entry name" value="TGFb_propeptide"/>
    <property type="match status" value="1"/>
</dbReference>
<dbReference type="Gene3D" id="2.60.120.970">
    <property type="match status" value="1"/>
</dbReference>
<evidence type="ECO:0000256" key="1">
    <source>
        <dbReference type="ARBA" id="ARBA00004613"/>
    </source>
</evidence>
<protein>
    <recommendedName>
        <fullName evidence="9">TGF-beta family profile domain-containing protein</fullName>
    </recommendedName>
</protein>
<evidence type="ECO:0000259" key="9">
    <source>
        <dbReference type="PROSITE" id="PS51362"/>
    </source>
</evidence>
<evidence type="ECO:0000256" key="8">
    <source>
        <dbReference type="RuleBase" id="RU000354"/>
    </source>
</evidence>
<dbReference type="GO" id="GO:0008083">
    <property type="term" value="F:growth factor activity"/>
    <property type="evidence" value="ECO:0007669"/>
    <property type="project" value="UniProtKB-KW"/>
</dbReference>
<keyword evidence="11" id="KW-1185">Reference proteome</keyword>
<dbReference type="InterPro" id="IPR029034">
    <property type="entry name" value="Cystine-knot_cytokine"/>
</dbReference>
<keyword evidence="6 8" id="KW-0339">Growth factor</keyword>
<dbReference type="PROSITE" id="PS00250">
    <property type="entry name" value="TGF_BETA_1"/>
    <property type="match status" value="1"/>
</dbReference>
<dbReference type="PANTHER" id="PTHR11848">
    <property type="entry name" value="TGF-BETA FAMILY"/>
    <property type="match status" value="1"/>
</dbReference>
<feature type="domain" description="TGF-beta family profile" evidence="9">
    <location>
        <begin position="526"/>
        <end position="638"/>
    </location>
</feature>
<keyword evidence="4" id="KW-0165">Cleavage on pair of basic residues</keyword>
<sequence length="638" mass="72722">MARLETERPRRVSFDVGKSPKSLGVNFRTAPTYKIIGSHNVEKSVIKYQSFVSESFVDRTGLRYFLKFDKILMTCDRAIRHHKKKDEKIEGPFLEPPAVTTAKATVSAVATRLVLTMTDGCNVWGNQREHGKNRGWLHAFPCPDSPISTFLRKERNRHHEGISVSHFLLTQKREEESKKESRLLKLPRSSVPVLSSLREELEKEEEEKEEIAVTVVQKGGNVHREDAYRHRRAGQGASVKKLRFEFDQSFFHQIVYCIYLASTLATTRTLFCFRDVTMHEEIRALSLEAIKEQILNKLGLKQAPNMTGRALPRIPSISKLMDMYGMQADQPQPVEPGITHHEEVDEYAAKTESVFALAQPHQRLRHSKGSLDVLYFKFSDKVIQHRVTRAELSLWVWGTNQDNDEPSDSVDMDNLEIHHEGPMTITLQRILRGVTESGGPLLGPPLTTKHPRPTGRRGAWITIELRRMVAEWFKHPRDNLGVALKISGPGGNHRRNSRLVETNPGAEFAPYLEVQTQELDTRRGGRIKRNVGLNCDEASQETRCCRYKLTVDFEKFGWDWIIAPKKYDANYCSGDCPMAFLPAYPNTHIVSLAEPPNNTGPCCAPRKLSEITMLYFDNEYQIVFSRLPGMVVERCGCS</sequence>
<accession>A0A834MZ51</accession>
<comment type="caution">
    <text evidence="10">The sequence shown here is derived from an EMBL/GenBank/DDBJ whole genome shotgun (WGS) entry which is preliminary data.</text>
</comment>
<name>A0A834MZ51_VESVU</name>
<evidence type="ECO:0000256" key="2">
    <source>
        <dbReference type="ARBA" id="ARBA00006656"/>
    </source>
</evidence>
<proteinExistence type="inferred from homology"/>
<keyword evidence="3" id="KW-0964">Secreted</keyword>
<dbReference type="InterPro" id="IPR017948">
    <property type="entry name" value="TGFb_CS"/>
</dbReference>
<dbReference type="SUPFAM" id="SSF57501">
    <property type="entry name" value="Cystine-knot cytokines"/>
    <property type="match status" value="1"/>
</dbReference>
<dbReference type="GO" id="GO:0005125">
    <property type="term" value="F:cytokine activity"/>
    <property type="evidence" value="ECO:0007669"/>
    <property type="project" value="TreeGrafter"/>
</dbReference>
<evidence type="ECO:0000256" key="5">
    <source>
        <dbReference type="ARBA" id="ARBA00022729"/>
    </source>
</evidence>
<organism evidence="10 11">
    <name type="scientific">Vespula vulgaris</name>
    <name type="common">Yellow jacket</name>
    <name type="synonym">Wasp</name>
    <dbReference type="NCBI Taxonomy" id="7454"/>
    <lineage>
        <taxon>Eukaryota</taxon>
        <taxon>Metazoa</taxon>
        <taxon>Ecdysozoa</taxon>
        <taxon>Arthropoda</taxon>
        <taxon>Hexapoda</taxon>
        <taxon>Insecta</taxon>
        <taxon>Pterygota</taxon>
        <taxon>Neoptera</taxon>
        <taxon>Endopterygota</taxon>
        <taxon>Hymenoptera</taxon>
        <taxon>Apocrita</taxon>
        <taxon>Aculeata</taxon>
        <taxon>Vespoidea</taxon>
        <taxon>Vespidae</taxon>
        <taxon>Vespinae</taxon>
        <taxon>Vespula</taxon>
    </lineage>
</organism>
<comment type="similarity">
    <text evidence="2 8">Belongs to the TGF-beta family.</text>
</comment>
<keyword evidence="5" id="KW-0732">Signal</keyword>
<dbReference type="EMBL" id="JACSEA010000010">
    <property type="protein sequence ID" value="KAF7390720.1"/>
    <property type="molecule type" value="Genomic_DNA"/>
</dbReference>